<organism evidence="4 5">
    <name type="scientific">Candidatus Portnoybacteria bacterium CG10_big_fil_rev_8_21_14_0_10_44_7</name>
    <dbReference type="NCBI Taxonomy" id="1974816"/>
    <lineage>
        <taxon>Bacteria</taxon>
        <taxon>Candidatus Portnoyibacteriota</taxon>
    </lineage>
</organism>
<comment type="caution">
    <text evidence="4">The sequence shown here is derived from an EMBL/GenBank/DDBJ whole genome shotgun (WGS) entry which is preliminary data.</text>
</comment>
<dbReference type="CDD" id="cd19499">
    <property type="entry name" value="RecA-like_ClpB_Hsp104-like"/>
    <property type="match status" value="1"/>
</dbReference>
<dbReference type="GO" id="GO:0005524">
    <property type="term" value="F:ATP binding"/>
    <property type="evidence" value="ECO:0007669"/>
    <property type="project" value="UniProtKB-KW"/>
</dbReference>
<gene>
    <name evidence="4" type="ORF">COU85_01180</name>
</gene>
<dbReference type="PANTHER" id="PTHR11638:SF18">
    <property type="entry name" value="HEAT SHOCK PROTEIN 104"/>
    <property type="match status" value="1"/>
</dbReference>
<proteinExistence type="predicted"/>
<evidence type="ECO:0000313" key="4">
    <source>
        <dbReference type="EMBL" id="PJE59896.1"/>
    </source>
</evidence>
<dbReference type="InterPro" id="IPR003959">
    <property type="entry name" value="ATPase_AAA_core"/>
</dbReference>
<dbReference type="PANTHER" id="PTHR11638">
    <property type="entry name" value="ATP-DEPENDENT CLP PROTEASE"/>
    <property type="match status" value="1"/>
</dbReference>
<protein>
    <submittedName>
        <fullName evidence="4">Type VI secretion system ATPase TssH</fullName>
    </submittedName>
</protein>
<dbReference type="SUPFAM" id="SSF52540">
    <property type="entry name" value="P-loop containing nucleoside triphosphate hydrolases"/>
    <property type="match status" value="1"/>
</dbReference>
<dbReference type="GO" id="GO:0034605">
    <property type="term" value="P:cellular response to heat"/>
    <property type="evidence" value="ECO:0007669"/>
    <property type="project" value="TreeGrafter"/>
</dbReference>
<feature type="non-terminal residue" evidence="4">
    <location>
        <position position="1"/>
    </location>
</feature>
<dbReference type="InterPro" id="IPR027417">
    <property type="entry name" value="P-loop_NTPase"/>
</dbReference>
<evidence type="ECO:0000256" key="2">
    <source>
        <dbReference type="ARBA" id="ARBA00022840"/>
    </source>
</evidence>
<reference evidence="5" key="1">
    <citation type="submission" date="2017-09" db="EMBL/GenBank/DDBJ databases">
        <title>Depth-based differentiation of microbial function through sediment-hosted aquifers and enrichment of novel symbionts in the deep terrestrial subsurface.</title>
        <authorList>
            <person name="Probst A.J."/>
            <person name="Ladd B."/>
            <person name="Jarett J.K."/>
            <person name="Geller-Mcgrath D.E."/>
            <person name="Sieber C.M.K."/>
            <person name="Emerson J.B."/>
            <person name="Anantharaman K."/>
            <person name="Thomas B.C."/>
            <person name="Malmstrom R."/>
            <person name="Stieglmeier M."/>
            <person name="Klingl A."/>
            <person name="Woyke T."/>
            <person name="Ryan C.M."/>
            <person name="Banfield J.F."/>
        </authorList>
    </citation>
    <scope>NUCLEOTIDE SEQUENCE [LARGE SCALE GENOMIC DNA]</scope>
</reference>
<evidence type="ECO:0000259" key="3">
    <source>
        <dbReference type="SMART" id="SM01086"/>
    </source>
</evidence>
<evidence type="ECO:0000256" key="1">
    <source>
        <dbReference type="ARBA" id="ARBA00022741"/>
    </source>
</evidence>
<dbReference type="Gene3D" id="1.10.8.60">
    <property type="match status" value="1"/>
</dbReference>
<dbReference type="GO" id="GO:0016887">
    <property type="term" value="F:ATP hydrolysis activity"/>
    <property type="evidence" value="ECO:0007669"/>
    <property type="project" value="InterPro"/>
</dbReference>
<dbReference type="InterPro" id="IPR019489">
    <property type="entry name" value="Clp_ATPase_C"/>
</dbReference>
<keyword evidence="2" id="KW-0067">ATP-binding</keyword>
<feature type="domain" description="Clp ATPase C-terminal" evidence="3">
    <location>
        <begin position="141"/>
        <end position="230"/>
    </location>
</feature>
<dbReference type="AlphaFoldDB" id="A0A2M8KJ06"/>
<dbReference type="Pfam" id="PF07724">
    <property type="entry name" value="AAA_2"/>
    <property type="match status" value="1"/>
</dbReference>
<dbReference type="EMBL" id="PFEA01000023">
    <property type="protein sequence ID" value="PJE59896.1"/>
    <property type="molecule type" value="Genomic_DNA"/>
</dbReference>
<dbReference type="GO" id="GO:0005737">
    <property type="term" value="C:cytoplasm"/>
    <property type="evidence" value="ECO:0007669"/>
    <property type="project" value="TreeGrafter"/>
</dbReference>
<keyword evidence="1" id="KW-0547">Nucleotide-binding</keyword>
<evidence type="ECO:0000313" key="5">
    <source>
        <dbReference type="Proteomes" id="UP000231086"/>
    </source>
</evidence>
<dbReference type="InterPro" id="IPR050130">
    <property type="entry name" value="ClpA_ClpB"/>
</dbReference>
<dbReference type="SMART" id="SM01086">
    <property type="entry name" value="ClpB_D2-small"/>
    <property type="match status" value="1"/>
</dbReference>
<dbReference type="PRINTS" id="PR00300">
    <property type="entry name" value="CLPPROTEASEA"/>
</dbReference>
<accession>A0A2M8KJ06</accession>
<dbReference type="InterPro" id="IPR001270">
    <property type="entry name" value="ClpA/B"/>
</dbReference>
<sequence length="231" mass="26200">EYMEKHAVARMIGSPPGYIGFEEGGQLTEAVRRRPYSVVLFDEIEKAHPEVFNILLQILDDGVLTDAKGRKVNFKNALIIMTSNIGNEYVREFILGFADDNGGENQPEKKAMREKVMSALRQHFKPEFLNRVDEIIVFDALGRRELQKIVQLQLDLVQRRLSEKKIKLAVAATAKKLLATKGYNPDYGARPLKRLIETEILNKIAKSIIEGKIKEGQKVVVDAQKDQIVIK</sequence>
<dbReference type="Gene3D" id="3.40.50.300">
    <property type="entry name" value="P-loop containing nucleotide triphosphate hydrolases"/>
    <property type="match status" value="1"/>
</dbReference>
<dbReference type="Pfam" id="PF10431">
    <property type="entry name" value="ClpB_D2-small"/>
    <property type="match status" value="1"/>
</dbReference>
<name>A0A2M8KJ06_9BACT</name>
<dbReference type="FunFam" id="1.10.8.60:FF:000017">
    <property type="entry name" value="ATP-dependent chaperone ClpB"/>
    <property type="match status" value="1"/>
</dbReference>
<dbReference type="Proteomes" id="UP000231086">
    <property type="component" value="Unassembled WGS sequence"/>
</dbReference>